<protein>
    <submittedName>
        <fullName evidence="2">Queuine trna-ribosyltransferase-like protein</fullName>
    </submittedName>
</protein>
<evidence type="ECO:0000313" key="2">
    <source>
        <dbReference type="EMBL" id="EPE03577.1"/>
    </source>
</evidence>
<feature type="signal peptide" evidence="1">
    <location>
        <begin position="1"/>
        <end position="18"/>
    </location>
</feature>
<dbReference type="EMBL" id="KE148166">
    <property type="protein sequence ID" value="EPE03577.1"/>
    <property type="molecule type" value="Genomic_DNA"/>
</dbReference>
<sequence>MLSLVALSVVAAARSAAANELLFGSSVPQFGVAGVGGAGELSGSVHFAAAAVVVAAVDPNEDACSTAVNVVTYCYDVLPTSAPEIDQAYCFCCYDEGTTTDFLVPVYSSCEAYISTAAATNTDAASVISVVEDFCSSVSGDGFSCDTATATATATPTLTATTATPTFTQTSATAAVTSTDEPAGCTSFGSLYNSCASATRGFTTMNDAEAASCLCYKNGRYTTAIDDYISQCAVWISTASPDDYDTYVALETYCEDYAPGTTSVVATFSDKIATFGGGDASSSKSASAAASAAATPTSTKTPKTVTVTPTASSTPTVAANAASRAVQGGFAAWLAVVLPFVL</sequence>
<dbReference type="OMA" id="KTFATFC"/>
<name>S3BT03_OPHP1</name>
<dbReference type="Proteomes" id="UP000016923">
    <property type="component" value="Unassembled WGS sequence"/>
</dbReference>
<dbReference type="AlphaFoldDB" id="S3BT03"/>
<organism evidence="2 3">
    <name type="scientific">Ophiostoma piceae (strain UAMH 11346)</name>
    <name type="common">Sap stain fungus</name>
    <dbReference type="NCBI Taxonomy" id="1262450"/>
    <lineage>
        <taxon>Eukaryota</taxon>
        <taxon>Fungi</taxon>
        <taxon>Dikarya</taxon>
        <taxon>Ascomycota</taxon>
        <taxon>Pezizomycotina</taxon>
        <taxon>Sordariomycetes</taxon>
        <taxon>Sordariomycetidae</taxon>
        <taxon>Ophiostomatales</taxon>
        <taxon>Ophiostomataceae</taxon>
        <taxon>Ophiostoma</taxon>
    </lineage>
</organism>
<accession>S3BT03</accession>
<evidence type="ECO:0000313" key="3">
    <source>
        <dbReference type="Proteomes" id="UP000016923"/>
    </source>
</evidence>
<keyword evidence="3" id="KW-1185">Reference proteome</keyword>
<dbReference type="OrthoDB" id="4153189at2759"/>
<gene>
    <name evidence="2" type="ORF">F503_01835</name>
</gene>
<keyword evidence="1" id="KW-0732">Signal</keyword>
<feature type="chain" id="PRO_5004506511" evidence="1">
    <location>
        <begin position="19"/>
        <end position="342"/>
    </location>
</feature>
<evidence type="ECO:0000256" key="1">
    <source>
        <dbReference type="SAM" id="SignalP"/>
    </source>
</evidence>
<dbReference type="HOGENOM" id="CLU_909288_0_0_1"/>
<dbReference type="VEuPathDB" id="FungiDB:F503_01835"/>
<dbReference type="GO" id="GO:0016740">
    <property type="term" value="F:transferase activity"/>
    <property type="evidence" value="ECO:0007669"/>
    <property type="project" value="UniProtKB-KW"/>
</dbReference>
<keyword evidence="2" id="KW-0808">Transferase</keyword>
<reference evidence="2 3" key="1">
    <citation type="journal article" date="2013" name="BMC Genomics">
        <title>The genome and transcriptome of the pine saprophyte Ophiostoma piceae, and a comparison with the bark beetle-associated pine pathogen Grosmannia clavigera.</title>
        <authorList>
            <person name="Haridas S."/>
            <person name="Wang Y."/>
            <person name="Lim L."/>
            <person name="Massoumi Alamouti S."/>
            <person name="Jackman S."/>
            <person name="Docking R."/>
            <person name="Robertson G."/>
            <person name="Birol I."/>
            <person name="Bohlmann J."/>
            <person name="Breuil C."/>
        </authorList>
    </citation>
    <scope>NUCLEOTIDE SEQUENCE [LARGE SCALE GENOMIC DNA]</scope>
    <source>
        <strain evidence="2 3">UAMH 11346</strain>
    </source>
</reference>
<dbReference type="eggNOG" id="ENOG502T11E">
    <property type="taxonomic scope" value="Eukaryota"/>
</dbReference>
<proteinExistence type="predicted"/>